<organism evidence="10 11">
    <name type="scientific">Kitasatospora terrestris</name>
    <dbReference type="NCBI Taxonomy" id="258051"/>
    <lineage>
        <taxon>Bacteria</taxon>
        <taxon>Bacillati</taxon>
        <taxon>Actinomycetota</taxon>
        <taxon>Actinomycetes</taxon>
        <taxon>Kitasatosporales</taxon>
        <taxon>Streptomycetaceae</taxon>
        <taxon>Kitasatospora</taxon>
    </lineage>
</organism>
<feature type="transmembrane region" description="Helical" evidence="8">
    <location>
        <begin position="211"/>
        <end position="228"/>
    </location>
</feature>
<dbReference type="PANTHER" id="PTHR42718:SF46">
    <property type="entry name" value="BLR6921 PROTEIN"/>
    <property type="match status" value="1"/>
</dbReference>
<proteinExistence type="predicted"/>
<feature type="transmembrane region" description="Helical" evidence="8">
    <location>
        <begin position="463"/>
        <end position="486"/>
    </location>
</feature>
<feature type="transmembrane region" description="Helical" evidence="8">
    <location>
        <begin position="356"/>
        <end position="374"/>
    </location>
</feature>
<protein>
    <submittedName>
        <fullName evidence="10">MFS transporter</fullName>
    </submittedName>
</protein>
<accession>A0ABP9DTU9</accession>
<dbReference type="Pfam" id="PF07690">
    <property type="entry name" value="MFS_1"/>
    <property type="match status" value="1"/>
</dbReference>
<name>A0ABP9DTU9_9ACTN</name>
<evidence type="ECO:0000256" key="2">
    <source>
        <dbReference type="ARBA" id="ARBA00022448"/>
    </source>
</evidence>
<dbReference type="SUPFAM" id="SSF103473">
    <property type="entry name" value="MFS general substrate transporter"/>
    <property type="match status" value="1"/>
</dbReference>
<dbReference type="EMBL" id="BAABIS010000001">
    <property type="protein sequence ID" value="GAA4853910.1"/>
    <property type="molecule type" value="Genomic_DNA"/>
</dbReference>
<keyword evidence="2" id="KW-0813">Transport</keyword>
<feature type="transmembrane region" description="Helical" evidence="8">
    <location>
        <begin position="234"/>
        <end position="251"/>
    </location>
</feature>
<gene>
    <name evidence="10" type="ORF">GCM10023235_34040</name>
</gene>
<evidence type="ECO:0000256" key="3">
    <source>
        <dbReference type="ARBA" id="ARBA00022475"/>
    </source>
</evidence>
<comment type="subcellular location">
    <subcellularLocation>
        <location evidence="1">Cell membrane</location>
        <topology evidence="1">Multi-pass membrane protein</topology>
    </subcellularLocation>
</comment>
<dbReference type="InterPro" id="IPR011701">
    <property type="entry name" value="MFS"/>
</dbReference>
<evidence type="ECO:0000313" key="10">
    <source>
        <dbReference type="EMBL" id="GAA4853910.1"/>
    </source>
</evidence>
<feature type="transmembrane region" description="Helical" evidence="8">
    <location>
        <begin position="294"/>
        <end position="315"/>
    </location>
</feature>
<keyword evidence="5 8" id="KW-1133">Transmembrane helix</keyword>
<reference evidence="11" key="1">
    <citation type="journal article" date="2019" name="Int. J. Syst. Evol. Microbiol.">
        <title>The Global Catalogue of Microorganisms (GCM) 10K type strain sequencing project: providing services to taxonomists for standard genome sequencing and annotation.</title>
        <authorList>
            <consortium name="The Broad Institute Genomics Platform"/>
            <consortium name="The Broad Institute Genome Sequencing Center for Infectious Disease"/>
            <person name="Wu L."/>
            <person name="Ma J."/>
        </authorList>
    </citation>
    <scope>NUCLEOTIDE SEQUENCE [LARGE SCALE GENOMIC DNA]</scope>
    <source>
        <strain evidence="11">JCM 13006</strain>
    </source>
</reference>
<keyword evidence="6 8" id="KW-0472">Membrane</keyword>
<keyword evidence="3" id="KW-1003">Cell membrane</keyword>
<feature type="transmembrane region" description="Helical" evidence="8">
    <location>
        <begin position="145"/>
        <end position="168"/>
    </location>
</feature>
<feature type="domain" description="Major facilitator superfamily (MFS) profile" evidence="9">
    <location>
        <begin position="20"/>
        <end position="487"/>
    </location>
</feature>
<feature type="transmembrane region" description="Helical" evidence="8">
    <location>
        <begin position="115"/>
        <end position="133"/>
    </location>
</feature>
<dbReference type="PROSITE" id="PS50850">
    <property type="entry name" value="MFS"/>
    <property type="match status" value="1"/>
</dbReference>
<dbReference type="PANTHER" id="PTHR42718">
    <property type="entry name" value="MAJOR FACILITATOR SUPERFAMILY MULTIDRUG TRANSPORTER MFSC"/>
    <property type="match status" value="1"/>
</dbReference>
<evidence type="ECO:0000256" key="1">
    <source>
        <dbReference type="ARBA" id="ARBA00004651"/>
    </source>
</evidence>
<feature type="transmembrane region" description="Helical" evidence="8">
    <location>
        <begin position="321"/>
        <end position="344"/>
    </location>
</feature>
<sequence length="490" mass="48332">MRTLAVEGPPRVRTRRTGWATAALALAVLLPSLGTSIANVALPTLGSAFGAPFQQVQWVVVGYLLAITTLVVGAGRLGDLYGRRRLLLGGIALFTAASVAAGLAPTLWLLIAARAVQGLGAAAMTALAMALVGETVPKERTGRAMGLLGTVSAIGTALGPTLGGLLIAGIGWRAVFLVNVPLGVGALLLARRQVPATGRAPGAVPGFDRTGTLLLAVTLAAYALAMTVGHGFGPAALVLLGGALLGGVLFVRTEARIEARAGAGAPAAARGDVRGVAPLVRVGMFRDAGLSAGLVTNALVSTVMMATLVVGPFHLARALGLPAVAVGLVMSAGPVVTALSGIPAGRIVDRFGAGRITVGGLTAMTVGCVLLAALPGSFGAAGWIGSITVLTVGYALFQTANNTAVLAEVPADRRGVVSGLLNLARNLGLVTGSSALAAVFAAAAGTAGLADAPAGAVADGTRAAFAVAAVLTLAALAVTAAGRVLARRRT</sequence>
<feature type="transmembrane region" description="Helical" evidence="8">
    <location>
        <begin position="174"/>
        <end position="190"/>
    </location>
</feature>
<evidence type="ECO:0000256" key="4">
    <source>
        <dbReference type="ARBA" id="ARBA00022692"/>
    </source>
</evidence>
<keyword evidence="4 8" id="KW-0812">Transmembrane</keyword>
<dbReference type="InterPro" id="IPR020846">
    <property type="entry name" value="MFS_dom"/>
</dbReference>
<comment type="caution">
    <text evidence="10">The sequence shown here is derived from an EMBL/GenBank/DDBJ whole genome shotgun (WGS) entry which is preliminary data.</text>
</comment>
<evidence type="ECO:0000259" key="9">
    <source>
        <dbReference type="PROSITE" id="PS50850"/>
    </source>
</evidence>
<keyword evidence="11" id="KW-1185">Reference proteome</keyword>
<keyword evidence="7" id="KW-0046">Antibiotic resistance</keyword>
<feature type="transmembrane region" description="Helical" evidence="8">
    <location>
        <begin position="58"/>
        <end position="74"/>
    </location>
</feature>
<evidence type="ECO:0000313" key="11">
    <source>
        <dbReference type="Proteomes" id="UP001501752"/>
    </source>
</evidence>
<feature type="transmembrane region" description="Helical" evidence="8">
    <location>
        <begin position="86"/>
        <end position="109"/>
    </location>
</feature>
<dbReference type="PRINTS" id="PR01036">
    <property type="entry name" value="TCRTETB"/>
</dbReference>
<dbReference type="CDD" id="cd17321">
    <property type="entry name" value="MFS_MMR_MDR_like"/>
    <property type="match status" value="1"/>
</dbReference>
<dbReference type="InterPro" id="IPR036259">
    <property type="entry name" value="MFS_trans_sf"/>
</dbReference>
<evidence type="ECO:0000256" key="8">
    <source>
        <dbReference type="SAM" id="Phobius"/>
    </source>
</evidence>
<evidence type="ECO:0000256" key="5">
    <source>
        <dbReference type="ARBA" id="ARBA00022989"/>
    </source>
</evidence>
<feature type="transmembrane region" description="Helical" evidence="8">
    <location>
        <begin position="423"/>
        <end position="443"/>
    </location>
</feature>
<dbReference type="Gene3D" id="1.20.1720.10">
    <property type="entry name" value="Multidrug resistance protein D"/>
    <property type="match status" value="1"/>
</dbReference>
<dbReference type="RefSeq" id="WP_345697684.1">
    <property type="nucleotide sequence ID" value="NZ_BAABIS010000001.1"/>
</dbReference>
<dbReference type="Proteomes" id="UP001501752">
    <property type="component" value="Unassembled WGS sequence"/>
</dbReference>
<evidence type="ECO:0000256" key="7">
    <source>
        <dbReference type="ARBA" id="ARBA00023251"/>
    </source>
</evidence>
<feature type="transmembrane region" description="Helical" evidence="8">
    <location>
        <begin position="380"/>
        <end position="397"/>
    </location>
</feature>
<evidence type="ECO:0000256" key="6">
    <source>
        <dbReference type="ARBA" id="ARBA00023136"/>
    </source>
</evidence>
<dbReference type="Gene3D" id="1.20.1250.20">
    <property type="entry name" value="MFS general substrate transporter like domains"/>
    <property type="match status" value="1"/>
</dbReference>